<organism evidence="1 2">
    <name type="scientific">Pyrococcus kukulkanii</name>
    <dbReference type="NCBI Taxonomy" id="1609559"/>
    <lineage>
        <taxon>Archaea</taxon>
        <taxon>Methanobacteriati</taxon>
        <taxon>Methanobacteriota</taxon>
        <taxon>Thermococci</taxon>
        <taxon>Thermococcales</taxon>
        <taxon>Thermococcaceae</taxon>
        <taxon>Pyrococcus</taxon>
    </lineage>
</organism>
<dbReference type="Pfam" id="PF03192">
    <property type="entry name" value="DUF257"/>
    <property type="match status" value="1"/>
</dbReference>
<dbReference type="STRING" id="1609559.TQ32_07490"/>
<dbReference type="PATRIC" id="fig|1609559.3.peg.1568"/>
<evidence type="ECO:0000313" key="2">
    <source>
        <dbReference type="Proteomes" id="UP000070587"/>
    </source>
</evidence>
<dbReference type="Proteomes" id="UP000070587">
    <property type="component" value="Chromosome"/>
</dbReference>
<sequence>MEISDVLEKEKISVLVEYTSEDVLGPTVFTILQRIIEKYGERALVIITDFLDTLPIYKYQAELLGMKTDLIDNVPVIKVGGKISVGNVLHKIPISAYPVYKTLYEEALGKLLDNVRHHNGFYVNMQLGIENIMNIFDKKELIEQVHDIGEYVVTKSKDIRDIVFVNTDSMKNVSLQVISMLKMIFPIVLKLTNDGKSFVVSKSVFPSLKGSSGTIWEVKE</sequence>
<reference evidence="1 2" key="2">
    <citation type="journal article" date="2016" name="Int. J. Syst. Evol. Microbiol.">
        <title>Pyrococcus kukulkanii sp. nov., a hyperthermophilic, piezophilic archaeon isolated from a deep-sea hydrothermal vent.</title>
        <authorList>
            <person name="Callac N."/>
            <person name="Oger P."/>
            <person name="Lesongeur F."/>
            <person name="Rattray J.E."/>
            <person name="Vannier P."/>
            <person name="Michoud G."/>
            <person name="Beauverger M."/>
            <person name="Gayet N."/>
            <person name="Rouxel O."/>
            <person name="Jebbar M."/>
            <person name="Godfroy A."/>
        </authorList>
    </citation>
    <scope>NUCLEOTIDE SEQUENCE [LARGE SCALE GENOMIC DNA]</scope>
    <source>
        <strain evidence="1 2">NCB100</strain>
    </source>
</reference>
<accession>A0A127BAG8</accession>
<reference evidence="2" key="1">
    <citation type="submission" date="2015-02" db="EMBL/GenBank/DDBJ databases">
        <title>Pyrococcus kukulkanii sp. nov., a novel hyperthermophilic archaeon isolated from a deep-sea hydrothermal vent at the Guaymas Basin.</title>
        <authorList>
            <person name="Oger P.M."/>
            <person name="Callac N."/>
            <person name="Jebbar M."/>
            <person name="Godfroy A."/>
        </authorList>
    </citation>
    <scope>NUCLEOTIDE SEQUENCE [LARGE SCALE GENOMIC DNA]</scope>
    <source>
        <strain evidence="2">NCB100</strain>
    </source>
</reference>
<proteinExistence type="predicted"/>
<dbReference type="EMBL" id="CP010835">
    <property type="protein sequence ID" value="AMM54338.1"/>
    <property type="molecule type" value="Genomic_DNA"/>
</dbReference>
<dbReference type="OrthoDB" id="85875at2157"/>
<gene>
    <name evidence="1" type="ORF">TQ32_07490</name>
</gene>
<protein>
    <submittedName>
        <fullName evidence="1">Uncharacterized protein</fullName>
    </submittedName>
</protein>
<dbReference type="AlphaFoldDB" id="A0A127BAG8"/>
<dbReference type="InterPro" id="IPR005489">
    <property type="entry name" value="DUF257"/>
</dbReference>
<evidence type="ECO:0000313" key="1">
    <source>
        <dbReference type="EMBL" id="AMM54338.1"/>
    </source>
</evidence>
<name>A0A127BAG8_9EURY</name>
<dbReference type="Gene3D" id="3.40.50.11570">
    <property type="entry name" value="Protein of unknown function DUF257"/>
    <property type="match status" value="1"/>
</dbReference>
<dbReference type="KEGG" id="pyc:TQ32_07490"/>